<dbReference type="Proteomes" id="UP001206128">
    <property type="component" value="Unassembled WGS sequence"/>
</dbReference>
<dbReference type="RefSeq" id="WP_253775501.1">
    <property type="nucleotide sequence ID" value="NZ_JAMTCK010000012.1"/>
</dbReference>
<dbReference type="SUPFAM" id="SSF55144">
    <property type="entry name" value="LigT-like"/>
    <property type="match status" value="1"/>
</dbReference>
<reference evidence="1" key="1">
    <citation type="submission" date="2022-06" db="EMBL/GenBank/DDBJ databases">
        <title>Genomic Encyclopedia of Archaeal and Bacterial Type Strains, Phase II (KMG-II): from individual species to whole genera.</title>
        <authorList>
            <person name="Goeker M."/>
        </authorList>
    </citation>
    <scope>NUCLEOTIDE SEQUENCE</scope>
    <source>
        <strain evidence="1">DSM 43935</strain>
    </source>
</reference>
<evidence type="ECO:0000313" key="2">
    <source>
        <dbReference type="Proteomes" id="UP001206128"/>
    </source>
</evidence>
<proteinExistence type="predicted"/>
<keyword evidence="2" id="KW-1185">Reference proteome</keyword>
<dbReference type="Pfam" id="PF13563">
    <property type="entry name" value="2_5_RNA_ligase2"/>
    <property type="match status" value="1"/>
</dbReference>
<comment type="caution">
    <text evidence="1">The sequence shown here is derived from an EMBL/GenBank/DDBJ whole genome shotgun (WGS) entry which is preliminary data.</text>
</comment>
<dbReference type="AlphaFoldDB" id="A0AAE3GH31"/>
<name>A0AAE3GH31_9PSEU</name>
<sequence>MIEDAQELRDHWWWRPGWKPGRHFYTWHLTFAGEPALHALITTYQNALRHLPGLDLIPHDWLHLTMQGVGFVDEVSKSDAHAIAEAAQARLAALPAPTLTFDKPSIRPEAIALPPQPAEPVHHIRTAIRAAIADVWGPDRVPEQADGYQPHLSLAYVRTDGPATPVRDALSAVTPDPVQVTIHTASLIRLERANRLYRWQEFTTAALTRGTILDTPSN</sequence>
<dbReference type="EMBL" id="JAMTCK010000012">
    <property type="protein sequence ID" value="MCP2168040.1"/>
    <property type="molecule type" value="Genomic_DNA"/>
</dbReference>
<dbReference type="GO" id="GO:0016874">
    <property type="term" value="F:ligase activity"/>
    <property type="evidence" value="ECO:0007669"/>
    <property type="project" value="UniProtKB-KW"/>
</dbReference>
<dbReference type="Gene3D" id="3.90.1140.10">
    <property type="entry name" value="Cyclic phosphodiesterase"/>
    <property type="match status" value="1"/>
</dbReference>
<keyword evidence="1" id="KW-0436">Ligase</keyword>
<protein>
    <submittedName>
        <fullName evidence="1">2'-5' RNA ligase</fullName>
    </submittedName>
</protein>
<accession>A0AAE3GH31</accession>
<evidence type="ECO:0000313" key="1">
    <source>
        <dbReference type="EMBL" id="MCP2168040.1"/>
    </source>
</evidence>
<gene>
    <name evidence="1" type="ORF">LX83_004914</name>
</gene>
<organism evidence="1 2">
    <name type="scientific">Goodfellowiella coeruleoviolacea</name>
    <dbReference type="NCBI Taxonomy" id="334858"/>
    <lineage>
        <taxon>Bacteria</taxon>
        <taxon>Bacillati</taxon>
        <taxon>Actinomycetota</taxon>
        <taxon>Actinomycetes</taxon>
        <taxon>Pseudonocardiales</taxon>
        <taxon>Pseudonocardiaceae</taxon>
        <taxon>Goodfellowiella</taxon>
    </lineage>
</organism>
<dbReference type="InterPro" id="IPR009097">
    <property type="entry name" value="Cyclic_Pdiesterase"/>
</dbReference>